<keyword evidence="3" id="KW-0238">DNA-binding</keyword>
<dbReference type="InterPro" id="IPR005650">
    <property type="entry name" value="BlaI_family"/>
</dbReference>
<sequence>MARRSRGLLEEQTLAVVRAAAGPVSVADVVELLEGAPAYTTVMTTLARLCTKGVLVREPRGRGFAYAPATSPEETPAARTARSMRRLLDAEGRRTDVLARFVAELDPADEEYLLSVLRRPPADPPRPGS</sequence>
<keyword evidence="4" id="KW-0804">Transcription</keyword>
<evidence type="ECO:0000313" key="6">
    <source>
        <dbReference type="Proteomes" id="UP001565927"/>
    </source>
</evidence>
<reference evidence="5 6" key="1">
    <citation type="submission" date="2024-07" db="EMBL/GenBank/DDBJ databases">
        <authorList>
            <person name="Thanompreechachai J."/>
            <person name="Duangmal K."/>
        </authorList>
    </citation>
    <scope>NUCLEOTIDE SEQUENCE [LARGE SCALE GENOMIC DNA]</scope>
    <source>
        <strain evidence="5 6">LSe6-4</strain>
    </source>
</reference>
<evidence type="ECO:0000256" key="2">
    <source>
        <dbReference type="ARBA" id="ARBA00023015"/>
    </source>
</evidence>
<proteinExistence type="inferred from homology"/>
<keyword evidence="2" id="KW-0805">Transcription regulation</keyword>
<keyword evidence="6" id="KW-1185">Reference proteome</keyword>
<name>A0ABV4H3X9_9ACTN</name>
<dbReference type="InterPro" id="IPR036388">
    <property type="entry name" value="WH-like_DNA-bd_sf"/>
</dbReference>
<organism evidence="5 6">
    <name type="scientific">Kineococcus halophytocola</name>
    <dbReference type="NCBI Taxonomy" id="3234027"/>
    <lineage>
        <taxon>Bacteria</taxon>
        <taxon>Bacillati</taxon>
        <taxon>Actinomycetota</taxon>
        <taxon>Actinomycetes</taxon>
        <taxon>Kineosporiales</taxon>
        <taxon>Kineosporiaceae</taxon>
        <taxon>Kineococcus</taxon>
    </lineage>
</organism>
<accession>A0ABV4H3X9</accession>
<dbReference type="Pfam" id="PF03965">
    <property type="entry name" value="Penicillinase_R"/>
    <property type="match status" value="1"/>
</dbReference>
<gene>
    <name evidence="5" type="ORF">AB2L27_11545</name>
</gene>
<dbReference type="InterPro" id="IPR036390">
    <property type="entry name" value="WH_DNA-bd_sf"/>
</dbReference>
<evidence type="ECO:0000313" key="5">
    <source>
        <dbReference type="EMBL" id="MEZ0165393.1"/>
    </source>
</evidence>
<comment type="caution">
    <text evidence="5">The sequence shown here is derived from an EMBL/GenBank/DDBJ whole genome shotgun (WGS) entry which is preliminary data.</text>
</comment>
<dbReference type="Gene3D" id="1.10.10.10">
    <property type="entry name" value="Winged helix-like DNA-binding domain superfamily/Winged helix DNA-binding domain"/>
    <property type="match status" value="1"/>
</dbReference>
<dbReference type="RefSeq" id="WP_370441612.1">
    <property type="nucleotide sequence ID" value="NZ_JBGFTU010000011.1"/>
</dbReference>
<evidence type="ECO:0000256" key="4">
    <source>
        <dbReference type="ARBA" id="ARBA00023163"/>
    </source>
</evidence>
<evidence type="ECO:0000256" key="3">
    <source>
        <dbReference type="ARBA" id="ARBA00023125"/>
    </source>
</evidence>
<dbReference type="EMBL" id="JBGFTU010000011">
    <property type="protein sequence ID" value="MEZ0165393.1"/>
    <property type="molecule type" value="Genomic_DNA"/>
</dbReference>
<dbReference type="Proteomes" id="UP001565927">
    <property type="component" value="Unassembled WGS sequence"/>
</dbReference>
<protein>
    <submittedName>
        <fullName evidence="5">BlaI/MecI/CopY family transcriptional regulator</fullName>
    </submittedName>
</protein>
<comment type="similarity">
    <text evidence="1">Belongs to the BlaI transcriptional regulatory family.</text>
</comment>
<dbReference type="SUPFAM" id="SSF46785">
    <property type="entry name" value="Winged helix' DNA-binding domain"/>
    <property type="match status" value="1"/>
</dbReference>
<evidence type="ECO:0000256" key="1">
    <source>
        <dbReference type="ARBA" id="ARBA00011046"/>
    </source>
</evidence>